<accession>A0A5S6R010</accession>
<dbReference type="Proteomes" id="UP000046395">
    <property type="component" value="Unassembled WGS sequence"/>
</dbReference>
<dbReference type="AlphaFoldDB" id="A0A5S6R010"/>
<sequence>MRALELCDEEFLDHELKYIERVQCQNGTEWKVTEMLQRNPNLPHLLLSPLLLLIITKIGKESEVVITK</sequence>
<evidence type="ECO:0000313" key="2">
    <source>
        <dbReference type="WBParaSite" id="TMUE_3000012748.1"/>
    </source>
</evidence>
<evidence type="ECO:0000313" key="1">
    <source>
        <dbReference type="Proteomes" id="UP000046395"/>
    </source>
</evidence>
<reference evidence="2" key="1">
    <citation type="submission" date="2019-12" db="UniProtKB">
        <authorList>
            <consortium name="WormBaseParasite"/>
        </authorList>
    </citation>
    <scope>IDENTIFICATION</scope>
</reference>
<protein>
    <submittedName>
        <fullName evidence="2">Uncharacterized protein</fullName>
    </submittedName>
</protein>
<keyword evidence="1" id="KW-1185">Reference proteome</keyword>
<organism evidence="1 2">
    <name type="scientific">Trichuris muris</name>
    <name type="common">Mouse whipworm</name>
    <dbReference type="NCBI Taxonomy" id="70415"/>
    <lineage>
        <taxon>Eukaryota</taxon>
        <taxon>Metazoa</taxon>
        <taxon>Ecdysozoa</taxon>
        <taxon>Nematoda</taxon>
        <taxon>Enoplea</taxon>
        <taxon>Dorylaimia</taxon>
        <taxon>Trichinellida</taxon>
        <taxon>Trichuridae</taxon>
        <taxon>Trichuris</taxon>
    </lineage>
</organism>
<proteinExistence type="predicted"/>
<dbReference type="WBParaSite" id="TMUE_3000012748.1">
    <property type="protein sequence ID" value="TMUE_3000012748.1"/>
    <property type="gene ID" value="WBGene00295162"/>
</dbReference>
<name>A0A5S6R010_TRIMR</name>